<dbReference type="AlphaFoldDB" id="A0A1K2A540"/>
<evidence type="ECO:0000313" key="3">
    <source>
        <dbReference type="Proteomes" id="UP000181909"/>
    </source>
</evidence>
<dbReference type="Proteomes" id="UP000181909">
    <property type="component" value="Unassembled WGS sequence"/>
</dbReference>
<sequence>MLNNRLGQAVRTHLSGLRGAEMDRAGRPDRRTLLVGGLMVASAALARCSTTSATPMATGHFAGGTVGHARRGVRETDGRQYDRVLRGEADESLVAAECGGESEERQVVAGAAFVAVIESFADRRPGGAVFRSVAPVPAGGDDDARGFTPADADDYSSSDGRTANRPSTRTSTRTVSTARSRSRSPTGSGRTSPSWAPATTRTTATRTTSWCGGPTVGCPCTRMPTRPA</sequence>
<name>A0A1K2A540_STRAR</name>
<dbReference type="EMBL" id="FPJO01000006">
    <property type="protein sequence ID" value="SFX81481.1"/>
    <property type="molecule type" value="Genomic_DNA"/>
</dbReference>
<evidence type="ECO:0000313" key="2">
    <source>
        <dbReference type="EMBL" id="SFX81481.1"/>
    </source>
</evidence>
<evidence type="ECO:0000256" key="1">
    <source>
        <dbReference type="SAM" id="MobiDB-lite"/>
    </source>
</evidence>
<organism evidence="2 3">
    <name type="scientific">Streptomyces atratus</name>
    <dbReference type="NCBI Taxonomy" id="1893"/>
    <lineage>
        <taxon>Bacteria</taxon>
        <taxon>Bacillati</taxon>
        <taxon>Actinomycetota</taxon>
        <taxon>Actinomycetes</taxon>
        <taxon>Kitasatosporales</taxon>
        <taxon>Streptomycetaceae</taxon>
        <taxon>Streptomyces</taxon>
    </lineage>
</organism>
<accession>A0A1K2A540</accession>
<feature type="compositionally biased region" description="Low complexity" evidence="1">
    <location>
        <begin position="161"/>
        <end position="210"/>
    </location>
</feature>
<protein>
    <submittedName>
        <fullName evidence="2">Uncharacterized protein</fullName>
    </submittedName>
</protein>
<proteinExistence type="predicted"/>
<feature type="region of interest" description="Disordered" evidence="1">
    <location>
        <begin position="132"/>
        <end position="228"/>
    </location>
</feature>
<reference evidence="2 3" key="1">
    <citation type="submission" date="2016-11" db="EMBL/GenBank/DDBJ databases">
        <authorList>
            <person name="Jaros S."/>
            <person name="Januszkiewicz K."/>
            <person name="Wedrychowicz H."/>
        </authorList>
    </citation>
    <scope>NUCLEOTIDE SEQUENCE [LARGE SCALE GENOMIC DNA]</scope>
    <source>
        <strain evidence="2 3">OK807</strain>
    </source>
</reference>
<gene>
    <name evidence="2" type="ORF">SAMN02787144_1006279</name>
</gene>